<keyword evidence="4" id="KW-1185">Reference proteome</keyword>
<dbReference type="Pfam" id="PF23257">
    <property type="entry name" value="DUF7071"/>
    <property type="match status" value="1"/>
</dbReference>
<proteinExistence type="predicted"/>
<evidence type="ECO:0000259" key="2">
    <source>
        <dbReference type="Pfam" id="PF23257"/>
    </source>
</evidence>
<evidence type="ECO:0000313" key="3">
    <source>
        <dbReference type="EMBL" id="CZR60359.1"/>
    </source>
</evidence>
<protein>
    <recommendedName>
        <fullName evidence="2">DUF7071 domain-containing protein</fullName>
    </recommendedName>
</protein>
<reference evidence="3 4" key="1">
    <citation type="submission" date="2016-03" db="EMBL/GenBank/DDBJ databases">
        <authorList>
            <person name="Ploux O."/>
        </authorList>
    </citation>
    <scope>NUCLEOTIDE SEQUENCE [LARGE SCALE GENOMIC DNA]</scope>
    <source>
        <strain evidence="3 4">UAMH 11012</strain>
    </source>
</reference>
<dbReference type="AlphaFoldDB" id="A0A1L7X5R5"/>
<dbReference type="InterPro" id="IPR055499">
    <property type="entry name" value="DUF7071"/>
</dbReference>
<dbReference type="EMBL" id="FJOG01000016">
    <property type="protein sequence ID" value="CZR60359.1"/>
    <property type="molecule type" value="Genomic_DNA"/>
</dbReference>
<feature type="domain" description="DUF7071" evidence="2">
    <location>
        <begin position="96"/>
        <end position="154"/>
    </location>
</feature>
<evidence type="ECO:0000313" key="4">
    <source>
        <dbReference type="Proteomes" id="UP000184330"/>
    </source>
</evidence>
<evidence type="ECO:0000256" key="1">
    <source>
        <dbReference type="SAM" id="MobiDB-lite"/>
    </source>
</evidence>
<dbReference type="OrthoDB" id="3592634at2759"/>
<sequence length="228" mass="25255">MSFGACVVSIPSSSINYIHQGQGHHSAITTHQSPKQDDKNPSSLIQTQPQNHGVNTQKLPTSYLQPQLPNPLELTKTSLPLHTLKRRASRSRRDSKDILGEGLIEAPTIQIILKLQATRMNPLEWQAIRDVLEINEEAFTDIRKLCSLLRQPETGIVNVRGKGEARDGRGEKGKGVERREGMTGARRLMGSTIGRVEDLKVFSRKTKGQSMSLCYTLVPDPAIQMGQA</sequence>
<name>A0A1L7X5R5_9HELO</name>
<dbReference type="Proteomes" id="UP000184330">
    <property type="component" value="Unassembled WGS sequence"/>
</dbReference>
<accession>A0A1L7X5R5</accession>
<gene>
    <name evidence="3" type="ORF">PAC_10255</name>
</gene>
<feature type="compositionally biased region" description="Polar residues" evidence="1">
    <location>
        <begin position="41"/>
        <end position="67"/>
    </location>
</feature>
<feature type="region of interest" description="Disordered" evidence="1">
    <location>
        <begin position="21"/>
        <end position="95"/>
    </location>
</feature>
<organism evidence="3 4">
    <name type="scientific">Phialocephala subalpina</name>
    <dbReference type="NCBI Taxonomy" id="576137"/>
    <lineage>
        <taxon>Eukaryota</taxon>
        <taxon>Fungi</taxon>
        <taxon>Dikarya</taxon>
        <taxon>Ascomycota</taxon>
        <taxon>Pezizomycotina</taxon>
        <taxon>Leotiomycetes</taxon>
        <taxon>Helotiales</taxon>
        <taxon>Mollisiaceae</taxon>
        <taxon>Phialocephala</taxon>
        <taxon>Phialocephala fortinii species complex</taxon>
    </lineage>
</organism>